<evidence type="ECO:0000313" key="7">
    <source>
        <dbReference type="Proteomes" id="UP000287168"/>
    </source>
</evidence>
<dbReference type="AlphaFoldDB" id="A0A444MB08"/>
<comment type="caution">
    <text evidence="6">The sequence shown here is derived from an EMBL/GenBank/DDBJ whole genome shotgun (WGS) entry which is preliminary data.</text>
</comment>
<evidence type="ECO:0000256" key="1">
    <source>
        <dbReference type="ARBA" id="ARBA00007749"/>
    </source>
</evidence>
<evidence type="ECO:0000256" key="3">
    <source>
        <dbReference type="ARBA" id="ARBA00022801"/>
    </source>
</evidence>
<dbReference type="GO" id="GO:0046872">
    <property type="term" value="F:metal ion binding"/>
    <property type="evidence" value="ECO:0007669"/>
    <property type="project" value="UniProtKB-KW"/>
</dbReference>
<keyword evidence="3 6" id="KW-0378">Hydrolase</keyword>
<dbReference type="PANTHER" id="PTHR42978">
    <property type="entry name" value="QUORUM-QUENCHING LACTONASE YTNP-RELATED-RELATED"/>
    <property type="match status" value="1"/>
</dbReference>
<feature type="domain" description="Metallo-beta-lactamase" evidence="5">
    <location>
        <begin position="52"/>
        <end position="264"/>
    </location>
</feature>
<dbReference type="Pfam" id="PF00753">
    <property type="entry name" value="Lactamase_B"/>
    <property type="match status" value="1"/>
</dbReference>
<dbReference type="GO" id="GO:0016787">
    <property type="term" value="F:hydrolase activity"/>
    <property type="evidence" value="ECO:0007669"/>
    <property type="project" value="UniProtKB-KW"/>
</dbReference>
<reference evidence="6 7" key="1">
    <citation type="journal article" date="2015" name="Int. J. Syst. Evol. Microbiol.">
        <title>Gemmobacter intermedius sp. nov., isolated from a white stork (Ciconia ciconia).</title>
        <authorList>
            <person name="Kampfer P."/>
            <person name="Jerzak L."/>
            <person name="Wilharm G."/>
            <person name="Golke J."/>
            <person name="Busse H.J."/>
            <person name="Glaeser S.P."/>
        </authorList>
    </citation>
    <scope>NUCLEOTIDE SEQUENCE [LARGE SCALE GENOMIC DNA]</scope>
    <source>
        <strain evidence="6 7">119/4</strain>
    </source>
</reference>
<dbReference type="PANTHER" id="PTHR42978:SF6">
    <property type="entry name" value="QUORUM-QUENCHING LACTONASE YTNP-RELATED"/>
    <property type="match status" value="1"/>
</dbReference>
<evidence type="ECO:0000256" key="4">
    <source>
        <dbReference type="ARBA" id="ARBA00022833"/>
    </source>
</evidence>
<evidence type="ECO:0000313" key="6">
    <source>
        <dbReference type="EMBL" id="RWY40908.1"/>
    </source>
</evidence>
<dbReference type="Gene3D" id="3.60.15.10">
    <property type="entry name" value="Ribonuclease Z/Hydroxyacylglutathione hydrolase-like"/>
    <property type="match status" value="1"/>
</dbReference>
<dbReference type="InterPro" id="IPR001279">
    <property type="entry name" value="Metallo-B-lactamas"/>
</dbReference>
<protein>
    <submittedName>
        <fullName evidence="6">MBL fold metallo-hydrolase</fullName>
    </submittedName>
</protein>
<name>A0A444MB08_9RHOB</name>
<comment type="similarity">
    <text evidence="1">Belongs to the metallo-beta-lactamase superfamily.</text>
</comment>
<dbReference type="CDD" id="cd16277">
    <property type="entry name" value="metallo-hydrolase-like_MBL-fold"/>
    <property type="match status" value="1"/>
</dbReference>
<organism evidence="6 7">
    <name type="scientific">Falsigemmobacter intermedius</name>
    <dbReference type="NCBI Taxonomy" id="1553448"/>
    <lineage>
        <taxon>Bacteria</taxon>
        <taxon>Pseudomonadati</taxon>
        <taxon>Pseudomonadota</taxon>
        <taxon>Alphaproteobacteria</taxon>
        <taxon>Rhodobacterales</taxon>
        <taxon>Paracoccaceae</taxon>
        <taxon>Falsigemmobacter</taxon>
    </lineage>
</organism>
<proteinExistence type="inferred from homology"/>
<gene>
    <name evidence="6" type="ORF">EP867_10485</name>
</gene>
<keyword evidence="7" id="KW-1185">Reference proteome</keyword>
<keyword evidence="4" id="KW-0862">Zinc</keyword>
<evidence type="ECO:0000256" key="2">
    <source>
        <dbReference type="ARBA" id="ARBA00022723"/>
    </source>
</evidence>
<dbReference type="InterPro" id="IPR036866">
    <property type="entry name" value="RibonucZ/Hydroxyglut_hydro"/>
</dbReference>
<keyword evidence="2" id="KW-0479">Metal-binding</keyword>
<dbReference type="SUPFAM" id="SSF56281">
    <property type="entry name" value="Metallo-hydrolase/oxidoreductase"/>
    <property type="match status" value="1"/>
</dbReference>
<sequence>MQIGKFHLTRLREMVASEGLGLFPGLETPDLNDPRIVSAPFFDPVGDLFLTSIHLWVIRGEGKVILLDAGAGAGKDRPMSPRFHNLPGDLNRLLAPAGIGPEDVTDVVITHCHVDHIGWCTINGPQGPVPAFPGIPHHIPGANLDALAPSAAPAGRDPRWNNPWDDSIAPLLEAGLVRRIGPGAQIGPLEAIAADGHTPGQMAYRLRDGGQGVLFAADALHHPVQILNPDLNSRYCSDPQTARATRRRLLTLAADEGLRLLPAHFDSDTGAEIFRTQEGGFDFR</sequence>
<accession>A0A444MB08</accession>
<evidence type="ECO:0000259" key="5">
    <source>
        <dbReference type="SMART" id="SM00849"/>
    </source>
</evidence>
<dbReference type="OrthoDB" id="9773738at2"/>
<dbReference type="Proteomes" id="UP000287168">
    <property type="component" value="Unassembled WGS sequence"/>
</dbReference>
<dbReference type="EMBL" id="SBLC01000013">
    <property type="protein sequence ID" value="RWY40908.1"/>
    <property type="molecule type" value="Genomic_DNA"/>
</dbReference>
<dbReference type="InterPro" id="IPR051013">
    <property type="entry name" value="MBL_superfamily_lactonases"/>
</dbReference>
<dbReference type="RefSeq" id="WP_128488919.1">
    <property type="nucleotide sequence ID" value="NZ_JBHLXB010000003.1"/>
</dbReference>
<dbReference type="SMART" id="SM00849">
    <property type="entry name" value="Lactamase_B"/>
    <property type="match status" value="1"/>
</dbReference>